<keyword evidence="3" id="KW-0488">Methylation</keyword>
<feature type="domain" description="PAS" evidence="14">
    <location>
        <begin position="25"/>
        <end position="60"/>
    </location>
</feature>
<evidence type="ECO:0000256" key="4">
    <source>
        <dbReference type="ARBA" id="ARBA00022500"/>
    </source>
</evidence>
<dbReference type="Pfam" id="PF00672">
    <property type="entry name" value="HAMP"/>
    <property type="match status" value="1"/>
</dbReference>
<dbReference type="CDD" id="cd06225">
    <property type="entry name" value="HAMP"/>
    <property type="match status" value="1"/>
</dbReference>
<feature type="domain" description="Methyl-accepting transducer" evidence="13">
    <location>
        <begin position="280"/>
        <end position="509"/>
    </location>
</feature>
<gene>
    <name evidence="16" type="ORF">SRAA_0115</name>
</gene>
<dbReference type="RefSeq" id="WP_082039820.1">
    <property type="nucleotide sequence ID" value="NZ_AP014568.1"/>
</dbReference>
<proteinExistence type="inferred from homology"/>
<keyword evidence="6 12" id="KW-0812">Transmembrane</keyword>
<evidence type="ECO:0000259" key="14">
    <source>
        <dbReference type="PROSITE" id="PS50112"/>
    </source>
</evidence>
<dbReference type="SUPFAM" id="SSF58104">
    <property type="entry name" value="Methyl-accepting chemotaxis protein (MCP) signaling domain"/>
    <property type="match status" value="1"/>
</dbReference>
<dbReference type="Proteomes" id="UP000067461">
    <property type="component" value="Chromosome"/>
</dbReference>
<dbReference type="GO" id="GO:0004888">
    <property type="term" value="F:transmembrane signaling receptor activity"/>
    <property type="evidence" value="ECO:0007669"/>
    <property type="project" value="InterPro"/>
</dbReference>
<dbReference type="InterPro" id="IPR013655">
    <property type="entry name" value="PAS_fold_3"/>
</dbReference>
<evidence type="ECO:0000256" key="11">
    <source>
        <dbReference type="SAM" id="MobiDB-lite"/>
    </source>
</evidence>
<dbReference type="InterPro" id="IPR035965">
    <property type="entry name" value="PAS-like_dom_sf"/>
</dbReference>
<keyword evidence="5" id="KW-0997">Cell inner membrane</keyword>
<keyword evidence="17" id="KW-1185">Reference proteome</keyword>
<evidence type="ECO:0000256" key="3">
    <source>
        <dbReference type="ARBA" id="ARBA00022481"/>
    </source>
</evidence>
<name>A0A060NM32_9BURK</name>
<dbReference type="Pfam" id="PF00015">
    <property type="entry name" value="MCPsignal"/>
    <property type="match status" value="1"/>
</dbReference>
<keyword evidence="10" id="KW-0807">Transducer</keyword>
<dbReference type="FunFam" id="1.10.287.950:FF:000001">
    <property type="entry name" value="Methyl-accepting chemotaxis sensory transducer"/>
    <property type="match status" value="1"/>
</dbReference>
<feature type="region of interest" description="Disordered" evidence="11">
    <location>
        <begin position="529"/>
        <end position="555"/>
    </location>
</feature>
<reference evidence="16 17" key="1">
    <citation type="journal article" date="2014" name="Nat. Commun.">
        <title>Physiological and genomic features of highly alkaliphilic hydrogen-utilizing Betaproteobacteria from a continental serpentinizing site.</title>
        <authorList>
            <person name="Suzuki S."/>
            <person name="Kuenen J.G."/>
            <person name="Schipper K."/>
            <person name="van der Velde S."/>
            <person name="Ishii S."/>
            <person name="Wu A."/>
            <person name="Sorokin D.Y."/>
            <person name="Tenney A."/>
            <person name="Meng X.Y."/>
            <person name="Morrill P.L."/>
            <person name="Kamagata Y."/>
            <person name="Muyzer G."/>
            <person name="Nealson K.H."/>
        </authorList>
    </citation>
    <scope>NUCLEOTIDE SEQUENCE [LARGE SCALE GENOMIC DNA]</scope>
    <source>
        <strain evidence="16 17">A1</strain>
    </source>
</reference>
<evidence type="ECO:0000313" key="16">
    <source>
        <dbReference type="EMBL" id="BAO79969.1"/>
    </source>
</evidence>
<dbReference type="InterPro" id="IPR000014">
    <property type="entry name" value="PAS"/>
</dbReference>
<evidence type="ECO:0000256" key="5">
    <source>
        <dbReference type="ARBA" id="ARBA00022519"/>
    </source>
</evidence>
<dbReference type="PROSITE" id="PS50111">
    <property type="entry name" value="CHEMOTAXIS_TRANSDUC_2"/>
    <property type="match status" value="1"/>
</dbReference>
<dbReference type="Gene3D" id="3.30.450.20">
    <property type="entry name" value="PAS domain"/>
    <property type="match status" value="1"/>
</dbReference>
<dbReference type="EMBL" id="AP014568">
    <property type="protein sequence ID" value="BAO79969.1"/>
    <property type="molecule type" value="Genomic_DNA"/>
</dbReference>
<dbReference type="FunFam" id="3.30.450.20:FF:000046">
    <property type="entry name" value="Aerotaxis sensor receptor"/>
    <property type="match status" value="1"/>
</dbReference>
<dbReference type="InterPro" id="IPR004089">
    <property type="entry name" value="MCPsignal_dom"/>
</dbReference>
<dbReference type="GO" id="GO:0005886">
    <property type="term" value="C:plasma membrane"/>
    <property type="evidence" value="ECO:0007669"/>
    <property type="project" value="UniProtKB-SubCell"/>
</dbReference>
<evidence type="ECO:0000256" key="2">
    <source>
        <dbReference type="ARBA" id="ARBA00022475"/>
    </source>
</evidence>
<dbReference type="PRINTS" id="PR00260">
    <property type="entry name" value="CHEMTRNSDUCR"/>
</dbReference>
<evidence type="ECO:0000256" key="8">
    <source>
        <dbReference type="ARBA" id="ARBA00023136"/>
    </source>
</evidence>
<dbReference type="InterPro" id="IPR003660">
    <property type="entry name" value="HAMP_dom"/>
</dbReference>
<dbReference type="SUPFAM" id="SSF55785">
    <property type="entry name" value="PYP-like sensor domain (PAS domain)"/>
    <property type="match status" value="1"/>
</dbReference>
<dbReference type="PROSITE" id="PS50112">
    <property type="entry name" value="PAS"/>
    <property type="match status" value="1"/>
</dbReference>
<evidence type="ECO:0000256" key="9">
    <source>
        <dbReference type="ARBA" id="ARBA00029447"/>
    </source>
</evidence>
<dbReference type="KEGG" id="cbaa:SRAA_0115"/>
<evidence type="ECO:0000256" key="6">
    <source>
        <dbReference type="ARBA" id="ARBA00022692"/>
    </source>
</evidence>
<evidence type="ECO:0000256" key="1">
    <source>
        <dbReference type="ARBA" id="ARBA00004429"/>
    </source>
</evidence>
<dbReference type="CDD" id="cd00130">
    <property type="entry name" value="PAS"/>
    <property type="match status" value="1"/>
</dbReference>
<evidence type="ECO:0000313" key="17">
    <source>
        <dbReference type="Proteomes" id="UP000067461"/>
    </source>
</evidence>
<feature type="domain" description="HAMP" evidence="15">
    <location>
        <begin position="223"/>
        <end position="275"/>
    </location>
</feature>
<evidence type="ECO:0000259" key="15">
    <source>
        <dbReference type="PROSITE" id="PS50885"/>
    </source>
</evidence>
<dbReference type="PANTHER" id="PTHR43531">
    <property type="entry name" value="PROTEIN ICFG"/>
    <property type="match status" value="1"/>
</dbReference>
<comment type="subcellular location">
    <subcellularLocation>
        <location evidence="1">Cell inner membrane</location>
        <topology evidence="1">Multi-pass membrane protein</topology>
    </subcellularLocation>
</comment>
<sequence>MRNNQPVTQQEYDYPDDATLMSTTDVDSRITYCNAAFIATSGYSHDELMGQPHNLVRHPDMPPAAFADMWATLKAGKSWTALVKNRRKNGDHYWVRANATPMLRNGQLTGYVSVRTKPARAEIEQAEALYAQMRAGRLRGKTIHQGLLVRTGLLAPWSYLRQTLSVGGRVFLGLGLMWLIGILALLGAAWLAPAVFASPWQAVALLAVLQTLALGAGTVALQRQIAAPLRQLAAQAQDVAAGNLRETPGLNRVDEIGMIARSLNQAGLNLRALVDDVGVQVGGLSSTSEQIAQGNHDLSARTEQTAASVEETAASMEQITATVKQNAATATEATALAQAASQSATRGGTVVQQVTQTMDGITQSSRKIADIIGVIDGIAFQTNILALNAAVEAALAGEAGRGFAVVASEVRSLAGRSAEAAREIKGLIGASVERVESGARQVEQARQSIQDIVDQVQRVAVLINEINNASVEQAEGVAQIGQAVAQLDQSTQQNAALVEEGAAAAESLHGQALRLGEALAVYRADAEQAPSARAAQPQRTQSTAKAPLRLAAKAA</sequence>
<dbReference type="Pfam" id="PF08447">
    <property type="entry name" value="PAS_3"/>
    <property type="match status" value="1"/>
</dbReference>
<dbReference type="Gene3D" id="1.10.287.950">
    <property type="entry name" value="Methyl-accepting chemotaxis protein"/>
    <property type="match status" value="1"/>
</dbReference>
<keyword evidence="4" id="KW-0145">Chemotaxis</keyword>
<keyword evidence="7 12" id="KW-1133">Transmembrane helix</keyword>
<dbReference type="HOGENOM" id="CLU_000445_107_26_4"/>
<dbReference type="OrthoDB" id="9806477at2"/>
<feature type="transmembrane region" description="Helical" evidence="12">
    <location>
        <begin position="202"/>
        <end position="221"/>
    </location>
</feature>
<dbReference type="SMART" id="SM00304">
    <property type="entry name" value="HAMP"/>
    <property type="match status" value="1"/>
</dbReference>
<dbReference type="InterPro" id="IPR051310">
    <property type="entry name" value="MCP_chemotaxis"/>
</dbReference>
<feature type="transmembrane region" description="Helical" evidence="12">
    <location>
        <begin position="170"/>
        <end position="196"/>
    </location>
</feature>
<dbReference type="GO" id="GO:0052131">
    <property type="term" value="P:positive aerotaxis"/>
    <property type="evidence" value="ECO:0007669"/>
    <property type="project" value="UniProtKB-ARBA"/>
</dbReference>
<keyword evidence="8 12" id="KW-0472">Membrane</keyword>
<evidence type="ECO:0000259" key="13">
    <source>
        <dbReference type="PROSITE" id="PS50111"/>
    </source>
</evidence>
<evidence type="ECO:0000256" key="7">
    <source>
        <dbReference type="ARBA" id="ARBA00022989"/>
    </source>
</evidence>
<evidence type="ECO:0000256" key="10">
    <source>
        <dbReference type="PROSITE-ProRule" id="PRU00284"/>
    </source>
</evidence>
<evidence type="ECO:0000256" key="12">
    <source>
        <dbReference type="SAM" id="Phobius"/>
    </source>
</evidence>
<comment type="similarity">
    <text evidence="9">Belongs to the methyl-accepting chemotaxis (MCP) protein family.</text>
</comment>
<keyword evidence="2" id="KW-1003">Cell membrane</keyword>
<dbReference type="SMART" id="SM00283">
    <property type="entry name" value="MA"/>
    <property type="match status" value="1"/>
</dbReference>
<dbReference type="GO" id="GO:0007165">
    <property type="term" value="P:signal transduction"/>
    <property type="evidence" value="ECO:0007669"/>
    <property type="project" value="UniProtKB-KW"/>
</dbReference>
<dbReference type="PROSITE" id="PS50885">
    <property type="entry name" value="HAMP"/>
    <property type="match status" value="1"/>
</dbReference>
<dbReference type="PANTHER" id="PTHR43531:SF7">
    <property type="entry name" value="AEROTAXIS RECEPTOR"/>
    <property type="match status" value="1"/>
</dbReference>
<dbReference type="NCBIfam" id="TIGR00229">
    <property type="entry name" value="sensory_box"/>
    <property type="match status" value="1"/>
</dbReference>
<organism evidence="16 17">
    <name type="scientific">Serpentinimonas raichei</name>
    <dbReference type="NCBI Taxonomy" id="1458425"/>
    <lineage>
        <taxon>Bacteria</taxon>
        <taxon>Pseudomonadati</taxon>
        <taxon>Pseudomonadota</taxon>
        <taxon>Betaproteobacteria</taxon>
        <taxon>Burkholderiales</taxon>
        <taxon>Comamonadaceae</taxon>
        <taxon>Serpentinimonas</taxon>
    </lineage>
</organism>
<protein>
    <submittedName>
        <fullName evidence="16">Methyl-accepting chemotaxis protein</fullName>
    </submittedName>
</protein>
<dbReference type="InterPro" id="IPR004090">
    <property type="entry name" value="Chemotax_Me-accpt_rcpt"/>
</dbReference>
<dbReference type="CDD" id="cd11386">
    <property type="entry name" value="MCP_signal"/>
    <property type="match status" value="1"/>
</dbReference>
<dbReference type="AlphaFoldDB" id="A0A060NM32"/>
<dbReference type="STRING" id="1458425.SRAA_0115"/>
<accession>A0A060NM32</accession>